<dbReference type="Pfam" id="PF00149">
    <property type="entry name" value="Metallophos"/>
    <property type="match status" value="1"/>
</dbReference>
<dbReference type="InterPro" id="IPR051693">
    <property type="entry name" value="UPF0046_metallophosphoest"/>
</dbReference>
<dbReference type="EMBL" id="GG704916">
    <property type="protein sequence ID" value="EAS32827.1"/>
    <property type="molecule type" value="Genomic_DNA"/>
</dbReference>
<dbReference type="CDD" id="cd07379">
    <property type="entry name" value="MPP_239FB"/>
    <property type="match status" value="1"/>
</dbReference>
<name>A0A0E1S301_COCIM</name>
<dbReference type="GeneID" id="4562594"/>
<dbReference type="SUPFAM" id="SSF56300">
    <property type="entry name" value="Metallo-dependent phosphatases"/>
    <property type="match status" value="1"/>
</dbReference>
<dbReference type="KEGG" id="cim:CIMG_03851"/>
<dbReference type="InterPro" id="IPR004843">
    <property type="entry name" value="Calcineurin-like_PHP"/>
</dbReference>
<protein>
    <submittedName>
        <fullName evidence="2">Ser/Thr protein phosphatase</fullName>
    </submittedName>
</protein>
<dbReference type="AlphaFoldDB" id="A0A0E1S301"/>
<dbReference type="VEuPathDB" id="FungiDB:CIMG_03851"/>
<organism evidence="2 3">
    <name type="scientific">Coccidioides immitis (strain RS)</name>
    <name type="common">Valley fever fungus</name>
    <dbReference type="NCBI Taxonomy" id="246410"/>
    <lineage>
        <taxon>Eukaryota</taxon>
        <taxon>Fungi</taxon>
        <taxon>Dikarya</taxon>
        <taxon>Ascomycota</taxon>
        <taxon>Pezizomycotina</taxon>
        <taxon>Eurotiomycetes</taxon>
        <taxon>Eurotiomycetidae</taxon>
        <taxon>Onygenales</taxon>
        <taxon>Onygenaceae</taxon>
        <taxon>Coccidioides</taxon>
    </lineage>
</organism>
<dbReference type="PANTHER" id="PTHR12905:SF16">
    <property type="entry name" value="SER_THR PROTEIN PHOSPHATASE FAMILY PROTEIN (AFU_ORTHOLOGUE AFUA_1G06000)"/>
    <property type="match status" value="1"/>
</dbReference>
<evidence type="ECO:0000259" key="1">
    <source>
        <dbReference type="Pfam" id="PF00149"/>
    </source>
</evidence>
<dbReference type="GO" id="GO:0016787">
    <property type="term" value="F:hydrolase activity"/>
    <property type="evidence" value="ECO:0007669"/>
    <property type="project" value="InterPro"/>
</dbReference>
<dbReference type="InterPro" id="IPR029052">
    <property type="entry name" value="Metallo-depent_PP-like"/>
</dbReference>
<accession>A0A0E1S301</accession>
<dbReference type="RefSeq" id="XP_001244410.1">
    <property type="nucleotide sequence ID" value="XM_001244409.2"/>
</dbReference>
<dbReference type="Proteomes" id="UP000001261">
    <property type="component" value="Unassembled WGS sequence"/>
</dbReference>
<dbReference type="Gene3D" id="3.60.21.10">
    <property type="match status" value="1"/>
</dbReference>
<feature type="domain" description="Calcineurin-like phosphoesterase" evidence="1">
    <location>
        <begin position="5"/>
        <end position="204"/>
    </location>
</feature>
<dbReference type="PANTHER" id="PTHR12905">
    <property type="entry name" value="METALLOPHOSPHOESTERASE"/>
    <property type="match status" value="1"/>
</dbReference>
<reference evidence="3" key="1">
    <citation type="journal article" date="2009" name="Genome Res.">
        <title>Comparative genomic analyses of the human fungal pathogens Coccidioides and their relatives.</title>
        <authorList>
            <person name="Sharpton T.J."/>
            <person name="Stajich J.E."/>
            <person name="Rounsley S.D."/>
            <person name="Gardner M.J."/>
            <person name="Wortman J.R."/>
            <person name="Jordar V.S."/>
            <person name="Maiti R."/>
            <person name="Kodira C.D."/>
            <person name="Neafsey D.E."/>
            <person name="Zeng Q."/>
            <person name="Hung C.-Y."/>
            <person name="McMahan C."/>
            <person name="Muszewska A."/>
            <person name="Grynberg M."/>
            <person name="Mandel M.A."/>
            <person name="Kellner E.M."/>
            <person name="Barker B.M."/>
            <person name="Galgiani J.N."/>
            <person name="Orbach M.J."/>
            <person name="Kirkland T.N."/>
            <person name="Cole G.T."/>
            <person name="Henn M.R."/>
            <person name="Birren B.W."/>
            <person name="Taylor J.W."/>
        </authorList>
    </citation>
    <scope>NUCLEOTIDE SEQUENCE [LARGE SCALE GENOMIC DNA]</scope>
    <source>
        <strain evidence="3">RS</strain>
    </source>
</reference>
<dbReference type="OrthoDB" id="630188at2759"/>
<gene>
    <name evidence="2" type="ORF">CIMG_03851</name>
</gene>
<evidence type="ECO:0000313" key="2">
    <source>
        <dbReference type="EMBL" id="EAS32827.1"/>
    </source>
</evidence>
<keyword evidence="3" id="KW-1185">Reference proteome</keyword>
<reference evidence="3" key="2">
    <citation type="journal article" date="2010" name="Genome Res.">
        <title>Population genomic sequencing of Coccidioides fungi reveals recent hybridization and transposon control.</title>
        <authorList>
            <person name="Neafsey D.E."/>
            <person name="Barker B.M."/>
            <person name="Sharpton T.J."/>
            <person name="Stajich J.E."/>
            <person name="Park D.J."/>
            <person name="Whiston E."/>
            <person name="Hung C.-Y."/>
            <person name="McMahan C."/>
            <person name="White J."/>
            <person name="Sykes S."/>
            <person name="Heiman D."/>
            <person name="Young S."/>
            <person name="Zeng Q."/>
            <person name="Abouelleil A."/>
            <person name="Aftuck L."/>
            <person name="Bessette D."/>
            <person name="Brown A."/>
            <person name="FitzGerald M."/>
            <person name="Lui A."/>
            <person name="Macdonald J.P."/>
            <person name="Priest M."/>
            <person name="Orbach M.J."/>
            <person name="Galgiani J.N."/>
            <person name="Kirkland T.N."/>
            <person name="Cole G.T."/>
            <person name="Birren B.W."/>
            <person name="Henn M.R."/>
            <person name="Taylor J.W."/>
            <person name="Rounsley S.D."/>
        </authorList>
    </citation>
    <scope>GENOME REANNOTATION</scope>
    <source>
        <strain evidence="3">RS</strain>
    </source>
</reference>
<sequence length="292" mass="33066">MVRTRFVCVSDTHGYSTADAAFKLPKGDVLIHAGDITNRGTEKELDKSLKWIMEADFEAKIIIAGNHDTLLDPNLSQNQKLSWEEKPWRRLEGLTEYTFASQFIYLNHEAKEIRLRSPHGPKTRFKVFGSPYSPILPGWGFGYLPEHAKSIWDEIPSDTDILITHTPPAGHLDIANGKSIGCQALWQRLWDVRPRLVICGHVHESRGYHRVRWPSGPSKECETVFGDLPARQSKEQSTIDLCRKIENRLDNDGLARHETCIVNAAIMATSWPHKGGKKFNSPIVVDLDLPQL</sequence>
<evidence type="ECO:0000313" key="3">
    <source>
        <dbReference type="Proteomes" id="UP000001261"/>
    </source>
</evidence>
<proteinExistence type="predicted"/>
<dbReference type="InParanoid" id="A0A0E1S301"/>
<dbReference type="OMA" id="HIHDGRG"/>